<feature type="transmembrane region" description="Helical" evidence="1">
    <location>
        <begin position="66"/>
        <end position="88"/>
    </location>
</feature>
<evidence type="ECO:0008006" key="4">
    <source>
        <dbReference type="Google" id="ProtNLM"/>
    </source>
</evidence>
<dbReference type="RefSeq" id="WP_203170707.1">
    <property type="nucleotide sequence ID" value="NZ_JAEVLS010000008.1"/>
</dbReference>
<keyword evidence="3" id="KW-1185">Reference proteome</keyword>
<feature type="transmembrane region" description="Helical" evidence="1">
    <location>
        <begin position="121"/>
        <end position="139"/>
    </location>
</feature>
<comment type="caution">
    <text evidence="2">The sequence shown here is derived from an EMBL/GenBank/DDBJ whole genome shotgun (WGS) entry which is preliminary data.</text>
</comment>
<sequence>MTMTAYEVLDHIADSVNPTLGLLAIALPWLRAYRSLRPPPWVRVAGAVLCVGAAYLGQAIDRLTGAWPAFSLDYSGHSAVCVALLVSLGHLSRRWTVASIAIGAAYALLMMYQGYHTLADIVTTATPVGLASAAVWRAITMRSRVSADH</sequence>
<keyword evidence="1" id="KW-0472">Membrane</keyword>
<evidence type="ECO:0000256" key="1">
    <source>
        <dbReference type="SAM" id="Phobius"/>
    </source>
</evidence>
<evidence type="ECO:0000313" key="3">
    <source>
        <dbReference type="Proteomes" id="UP000661077"/>
    </source>
</evidence>
<feature type="transmembrane region" description="Helical" evidence="1">
    <location>
        <begin position="42"/>
        <end position="60"/>
    </location>
</feature>
<name>A0ABS1X5T7_9GAMM</name>
<proteinExistence type="predicted"/>
<dbReference type="EMBL" id="JAEVLS010000008">
    <property type="protein sequence ID" value="MBM0108555.1"/>
    <property type="molecule type" value="Genomic_DNA"/>
</dbReference>
<evidence type="ECO:0000313" key="2">
    <source>
        <dbReference type="EMBL" id="MBM0108555.1"/>
    </source>
</evidence>
<accession>A0ABS1X5T7</accession>
<keyword evidence="1" id="KW-1133">Transmembrane helix</keyword>
<keyword evidence="1" id="KW-0812">Transmembrane</keyword>
<gene>
    <name evidence="2" type="ORF">JM946_27800</name>
</gene>
<feature type="transmembrane region" description="Helical" evidence="1">
    <location>
        <begin position="95"/>
        <end position="115"/>
    </location>
</feature>
<reference evidence="2 3" key="1">
    <citation type="journal article" date="2021" name="Int. J. Syst. Evol. Microbiol.">
        <title>Steroidobacter gossypii sp. nov., isolated from soil of cotton cropping field.</title>
        <authorList>
            <person name="Huang R."/>
            <person name="Yang S."/>
            <person name="Zhen C."/>
            <person name="Liu W."/>
        </authorList>
    </citation>
    <scope>NUCLEOTIDE SEQUENCE [LARGE SCALE GENOMIC DNA]</scope>
    <source>
        <strain evidence="2 3">S1-65</strain>
    </source>
</reference>
<dbReference type="Proteomes" id="UP000661077">
    <property type="component" value="Unassembled WGS sequence"/>
</dbReference>
<protein>
    <recommendedName>
        <fullName evidence="4">PAP2 superfamily protein</fullName>
    </recommendedName>
</protein>
<organism evidence="2 3">
    <name type="scientific">Steroidobacter gossypii</name>
    <dbReference type="NCBI Taxonomy" id="2805490"/>
    <lineage>
        <taxon>Bacteria</taxon>
        <taxon>Pseudomonadati</taxon>
        <taxon>Pseudomonadota</taxon>
        <taxon>Gammaproteobacteria</taxon>
        <taxon>Steroidobacterales</taxon>
        <taxon>Steroidobacteraceae</taxon>
        <taxon>Steroidobacter</taxon>
    </lineage>
</organism>